<organism evidence="2">
    <name type="scientific">Zea mays</name>
    <name type="common">Maize</name>
    <dbReference type="NCBI Taxonomy" id="4577"/>
    <lineage>
        <taxon>Eukaryota</taxon>
        <taxon>Viridiplantae</taxon>
        <taxon>Streptophyta</taxon>
        <taxon>Embryophyta</taxon>
        <taxon>Tracheophyta</taxon>
        <taxon>Spermatophyta</taxon>
        <taxon>Magnoliopsida</taxon>
        <taxon>Liliopsida</taxon>
        <taxon>Poales</taxon>
        <taxon>Poaceae</taxon>
        <taxon>PACMAD clade</taxon>
        <taxon>Panicoideae</taxon>
        <taxon>Andropogonodae</taxon>
        <taxon>Andropogoneae</taxon>
        <taxon>Tripsacinae</taxon>
        <taxon>Zea</taxon>
    </lineage>
</organism>
<protein>
    <submittedName>
        <fullName evidence="2">SKU5 similar 4</fullName>
    </submittedName>
</protein>
<gene>
    <name evidence="2" type="ORF">ZEAMMB73_Zm00001d014366</name>
</gene>
<reference evidence="2" key="1">
    <citation type="submission" date="2015-12" db="EMBL/GenBank/DDBJ databases">
        <title>Update maize B73 reference genome by single molecule sequencing technologies.</title>
        <authorList>
            <consortium name="Maize Genome Sequencing Project"/>
            <person name="Ware D."/>
        </authorList>
    </citation>
    <scope>NUCLEOTIDE SEQUENCE</scope>
    <source>
        <tissue evidence="2">Seedling</tissue>
    </source>
</reference>
<dbReference type="Gene3D" id="2.60.40.420">
    <property type="entry name" value="Cupredoxins - blue copper proteins"/>
    <property type="match status" value="1"/>
</dbReference>
<accession>A0A1D6GSQ4</accession>
<dbReference type="ExpressionAtlas" id="A0A1D6GSQ4">
    <property type="expression patterns" value="baseline and differential"/>
</dbReference>
<evidence type="ECO:0000313" key="2">
    <source>
        <dbReference type="EMBL" id="AQK66053.1"/>
    </source>
</evidence>
<dbReference type="InterPro" id="IPR011707">
    <property type="entry name" value="Cu-oxidase-like_N"/>
</dbReference>
<dbReference type="InterPro" id="IPR008972">
    <property type="entry name" value="Cupredoxin"/>
</dbReference>
<evidence type="ECO:0000256" key="1">
    <source>
        <dbReference type="ARBA" id="ARBA00010609"/>
    </source>
</evidence>
<dbReference type="AlphaFoldDB" id="A0A1D6GSQ4"/>
<dbReference type="EMBL" id="CM000781">
    <property type="protein sequence ID" value="AQK66053.1"/>
    <property type="molecule type" value="Genomic_DNA"/>
</dbReference>
<dbReference type="SUPFAM" id="SSF49503">
    <property type="entry name" value="Cupredoxins"/>
    <property type="match status" value="1"/>
</dbReference>
<sequence length="90" mass="9976">MGRRMEAPSSPASLVVVLLLGSLLLQARADDPYRFYTWNVTFGDIYPLGVKQEGILINGQFPGPQIDAVTNDNIIVNVFNNLPVPFLLSW</sequence>
<proteinExistence type="inferred from homology"/>
<dbReference type="OMA" id="CINGEDP"/>
<comment type="similarity">
    <text evidence="1">Belongs to the multicopper oxidase family.</text>
</comment>
<dbReference type="Pfam" id="PF07732">
    <property type="entry name" value="Cu-oxidase_3"/>
    <property type="match status" value="1"/>
</dbReference>
<dbReference type="GO" id="GO:0005507">
    <property type="term" value="F:copper ion binding"/>
    <property type="evidence" value="ECO:0007669"/>
    <property type="project" value="InterPro"/>
</dbReference>
<name>A0A1D6GSQ4_MAIZE</name>